<gene>
    <name evidence="1" type="ORF">NC653_022380</name>
    <name evidence="2" type="ORF">NC653_022387</name>
</gene>
<accession>A0AAD6Q9E9</accession>
<proteinExistence type="predicted"/>
<evidence type="ECO:0000313" key="3">
    <source>
        <dbReference type="Proteomes" id="UP001164929"/>
    </source>
</evidence>
<evidence type="ECO:0000313" key="2">
    <source>
        <dbReference type="EMBL" id="KAJ6984129.1"/>
    </source>
</evidence>
<dbReference type="EMBL" id="JAQIZT010000009">
    <property type="protein sequence ID" value="KAJ6984122.1"/>
    <property type="molecule type" value="Genomic_DNA"/>
</dbReference>
<name>A0AAD6Q9E9_9ROSI</name>
<sequence length="52" mass="6580">MNCKLVIMQFMERNLLHCGMMRRYLTTPRLIQFLKKKIYRITNQVLWLMFKW</sequence>
<organism evidence="2 3">
    <name type="scientific">Populus alba x Populus x berolinensis</name>
    <dbReference type="NCBI Taxonomy" id="444605"/>
    <lineage>
        <taxon>Eukaryota</taxon>
        <taxon>Viridiplantae</taxon>
        <taxon>Streptophyta</taxon>
        <taxon>Embryophyta</taxon>
        <taxon>Tracheophyta</taxon>
        <taxon>Spermatophyta</taxon>
        <taxon>Magnoliopsida</taxon>
        <taxon>eudicotyledons</taxon>
        <taxon>Gunneridae</taxon>
        <taxon>Pentapetalae</taxon>
        <taxon>rosids</taxon>
        <taxon>fabids</taxon>
        <taxon>Malpighiales</taxon>
        <taxon>Salicaceae</taxon>
        <taxon>Saliceae</taxon>
        <taxon>Populus</taxon>
    </lineage>
</organism>
<keyword evidence="3" id="KW-1185">Reference proteome</keyword>
<protein>
    <submittedName>
        <fullName evidence="2">Uncharacterized protein</fullName>
    </submittedName>
</protein>
<comment type="caution">
    <text evidence="2">The sequence shown here is derived from an EMBL/GenBank/DDBJ whole genome shotgun (WGS) entry which is preliminary data.</text>
</comment>
<dbReference type="Proteomes" id="UP001164929">
    <property type="component" value="Chromosome 9"/>
</dbReference>
<evidence type="ECO:0000313" key="1">
    <source>
        <dbReference type="EMBL" id="KAJ6984122.1"/>
    </source>
</evidence>
<reference evidence="2" key="1">
    <citation type="journal article" date="2023" name="Mol. Ecol. Resour.">
        <title>Chromosome-level genome assembly of a triploid poplar Populus alba 'Berolinensis'.</title>
        <authorList>
            <person name="Chen S."/>
            <person name="Yu Y."/>
            <person name="Wang X."/>
            <person name="Wang S."/>
            <person name="Zhang T."/>
            <person name="Zhou Y."/>
            <person name="He R."/>
            <person name="Meng N."/>
            <person name="Wang Y."/>
            <person name="Liu W."/>
            <person name="Liu Z."/>
            <person name="Liu J."/>
            <person name="Guo Q."/>
            <person name="Huang H."/>
            <person name="Sederoff R.R."/>
            <person name="Wang G."/>
            <person name="Qu G."/>
            <person name="Chen S."/>
        </authorList>
    </citation>
    <scope>NUCLEOTIDE SEQUENCE</scope>
    <source>
        <strain evidence="2">SC-2020</strain>
    </source>
</reference>
<dbReference type="EMBL" id="JAQIZT010000009">
    <property type="protein sequence ID" value="KAJ6984129.1"/>
    <property type="molecule type" value="Genomic_DNA"/>
</dbReference>
<dbReference type="AlphaFoldDB" id="A0AAD6Q9E9"/>